<comment type="similarity">
    <text evidence="2 7">Belongs to the ExbD/TolR family.</text>
</comment>
<comment type="subcellular location">
    <subcellularLocation>
        <location evidence="1">Cell membrane</location>
        <topology evidence="1">Single-pass membrane protein</topology>
    </subcellularLocation>
    <subcellularLocation>
        <location evidence="7">Cell membrane</location>
        <topology evidence="7">Single-pass type II membrane protein</topology>
    </subcellularLocation>
</comment>
<evidence type="ECO:0000313" key="10">
    <source>
        <dbReference type="Proteomes" id="UP000315648"/>
    </source>
</evidence>
<dbReference type="Proteomes" id="UP000315648">
    <property type="component" value="Unassembled WGS sequence"/>
</dbReference>
<evidence type="ECO:0000313" key="9">
    <source>
        <dbReference type="EMBL" id="TSJ78305.1"/>
    </source>
</evidence>
<dbReference type="OrthoDB" id="9798629at2"/>
<dbReference type="Gene3D" id="3.30.420.270">
    <property type="match status" value="1"/>
</dbReference>
<name>A0A556QNT8_9BACT</name>
<evidence type="ECO:0000256" key="5">
    <source>
        <dbReference type="ARBA" id="ARBA00022989"/>
    </source>
</evidence>
<protein>
    <submittedName>
        <fullName evidence="9">Biopolymer transporter ExbD</fullName>
    </submittedName>
</protein>
<evidence type="ECO:0000256" key="2">
    <source>
        <dbReference type="ARBA" id="ARBA00005811"/>
    </source>
</evidence>
<evidence type="ECO:0000256" key="6">
    <source>
        <dbReference type="ARBA" id="ARBA00023136"/>
    </source>
</evidence>
<evidence type="ECO:0000256" key="1">
    <source>
        <dbReference type="ARBA" id="ARBA00004162"/>
    </source>
</evidence>
<dbReference type="AlphaFoldDB" id="A0A556QNT8"/>
<dbReference type="GO" id="GO:0005886">
    <property type="term" value="C:plasma membrane"/>
    <property type="evidence" value="ECO:0007669"/>
    <property type="project" value="UniProtKB-SubCell"/>
</dbReference>
<dbReference type="EMBL" id="VMBG01000001">
    <property type="protein sequence ID" value="TSJ78305.1"/>
    <property type="molecule type" value="Genomic_DNA"/>
</dbReference>
<accession>A0A556QNT8</accession>
<dbReference type="RefSeq" id="WP_144228646.1">
    <property type="nucleotide sequence ID" value="NZ_CBCRVV010000003.1"/>
</dbReference>
<keyword evidence="10" id="KW-1185">Reference proteome</keyword>
<comment type="caution">
    <text evidence="9">The sequence shown here is derived from an EMBL/GenBank/DDBJ whole genome shotgun (WGS) entry which is preliminary data.</text>
</comment>
<evidence type="ECO:0000256" key="7">
    <source>
        <dbReference type="RuleBase" id="RU003879"/>
    </source>
</evidence>
<feature type="transmembrane region" description="Helical" evidence="8">
    <location>
        <begin position="21"/>
        <end position="40"/>
    </location>
</feature>
<dbReference type="GO" id="GO:0022857">
    <property type="term" value="F:transmembrane transporter activity"/>
    <property type="evidence" value="ECO:0007669"/>
    <property type="project" value="InterPro"/>
</dbReference>
<keyword evidence="6 8" id="KW-0472">Membrane</keyword>
<dbReference type="InterPro" id="IPR003400">
    <property type="entry name" value="ExbD"/>
</dbReference>
<sequence>MARTFRQRRSMHAVSELNVTNLLDLAFVLLIIFMIATPLITQSEQTVPVNLPVESSSEQQKPDPDTKSENIVIRADGSCLLGDTPVPLTRMTQELARYASQSKPPVFHIRMDANSTAQQFISVMDALKKNGLSKISFDTQAQQ</sequence>
<keyword evidence="3" id="KW-1003">Cell membrane</keyword>
<keyword evidence="4 7" id="KW-0812">Transmembrane</keyword>
<dbReference type="PANTHER" id="PTHR30558">
    <property type="entry name" value="EXBD MEMBRANE COMPONENT OF PMF-DRIVEN MACROMOLECULE IMPORT SYSTEM"/>
    <property type="match status" value="1"/>
</dbReference>
<dbReference type="PANTHER" id="PTHR30558:SF7">
    <property type="entry name" value="TOL-PAL SYSTEM PROTEIN TOLR"/>
    <property type="match status" value="1"/>
</dbReference>
<evidence type="ECO:0000256" key="3">
    <source>
        <dbReference type="ARBA" id="ARBA00022475"/>
    </source>
</evidence>
<gene>
    <name evidence="9" type="ORF">FPL22_03085</name>
</gene>
<evidence type="ECO:0000256" key="4">
    <source>
        <dbReference type="ARBA" id="ARBA00022692"/>
    </source>
</evidence>
<dbReference type="Pfam" id="PF02472">
    <property type="entry name" value="ExbD"/>
    <property type="match status" value="1"/>
</dbReference>
<keyword evidence="7" id="KW-0813">Transport</keyword>
<reference evidence="9 10" key="1">
    <citation type="submission" date="2019-07" db="EMBL/GenBank/DDBJ databases">
        <title>Description of 53C-WASEF.</title>
        <authorList>
            <person name="Pitt A."/>
            <person name="Hahn M.W."/>
        </authorList>
    </citation>
    <scope>NUCLEOTIDE SEQUENCE [LARGE SCALE GENOMIC DNA]</scope>
    <source>
        <strain evidence="9 10">53C-WASEF</strain>
    </source>
</reference>
<keyword evidence="5 8" id="KW-1133">Transmembrane helix</keyword>
<evidence type="ECO:0000256" key="8">
    <source>
        <dbReference type="SAM" id="Phobius"/>
    </source>
</evidence>
<proteinExistence type="inferred from homology"/>
<organism evidence="9 10">
    <name type="scientific">Rariglobus hedericola</name>
    <dbReference type="NCBI Taxonomy" id="2597822"/>
    <lineage>
        <taxon>Bacteria</taxon>
        <taxon>Pseudomonadati</taxon>
        <taxon>Verrucomicrobiota</taxon>
        <taxon>Opitutia</taxon>
        <taxon>Opitutales</taxon>
        <taxon>Opitutaceae</taxon>
        <taxon>Rariglobus</taxon>
    </lineage>
</organism>
<dbReference type="GO" id="GO:0015031">
    <property type="term" value="P:protein transport"/>
    <property type="evidence" value="ECO:0007669"/>
    <property type="project" value="UniProtKB-KW"/>
</dbReference>
<keyword evidence="7" id="KW-0653">Protein transport</keyword>